<proteinExistence type="predicted"/>
<comment type="caution">
    <text evidence="3">The sequence shown here is derived from an EMBL/GenBank/DDBJ whole genome shotgun (WGS) entry which is preliminary data.</text>
</comment>
<evidence type="ECO:0000313" key="4">
    <source>
        <dbReference type="Proteomes" id="UP000195950"/>
    </source>
</evidence>
<reference evidence="4" key="1">
    <citation type="submission" date="2017-04" db="EMBL/GenBank/DDBJ databases">
        <title>Function of individual gut microbiota members based on whole genome sequencing of pure cultures obtained from chicken caecum.</title>
        <authorList>
            <person name="Medvecky M."/>
            <person name="Cejkova D."/>
            <person name="Polansky O."/>
            <person name="Karasova D."/>
            <person name="Kubasova T."/>
            <person name="Cizek A."/>
            <person name="Rychlik I."/>
        </authorList>
    </citation>
    <scope>NUCLEOTIDE SEQUENCE [LARGE SCALE GENOMIC DNA]</scope>
    <source>
        <strain evidence="4">An199</strain>
    </source>
</reference>
<dbReference type="AlphaFoldDB" id="A0A1Y4IT65"/>
<dbReference type="RefSeq" id="WP_087342623.1">
    <property type="nucleotide sequence ID" value="NZ_JADNDX010000008.1"/>
</dbReference>
<sequence length="210" mass="22288">MKKIVGFLMVALLALMALPANAQLKFGIKGGVNISSVHFNSDVLKADNVTGFQVGPMIETTLPLVGVGIDAAVLYSQKGLETTSVGGVKTSMKTDYIDVPVNLKWKFGLPIVKAYLAAGPYIGFRVGGDKFWDIPGSVADQVKAKNFSAGLNFGAGVELISHLQVGFNYGLGLTDNYSATGIKPFSSMVNDEYKTSGKNRGWSITAAILF</sequence>
<keyword evidence="1" id="KW-0732">Signal</keyword>
<evidence type="ECO:0000259" key="2">
    <source>
        <dbReference type="Pfam" id="PF13568"/>
    </source>
</evidence>
<dbReference type="Pfam" id="PF13568">
    <property type="entry name" value="OMP_b-brl_2"/>
    <property type="match status" value="1"/>
</dbReference>
<dbReference type="Proteomes" id="UP000195950">
    <property type="component" value="Unassembled WGS sequence"/>
</dbReference>
<dbReference type="EMBL" id="NFJX01000002">
    <property type="protein sequence ID" value="OUP22140.1"/>
    <property type="molecule type" value="Genomic_DNA"/>
</dbReference>
<dbReference type="InterPro" id="IPR025665">
    <property type="entry name" value="Beta-barrel_OMP_2"/>
</dbReference>
<feature type="domain" description="Outer membrane protein beta-barrel" evidence="2">
    <location>
        <begin position="23"/>
        <end position="176"/>
    </location>
</feature>
<feature type="chain" id="PRO_5013073836" description="Outer membrane protein beta-barrel domain-containing protein" evidence="1">
    <location>
        <begin position="23"/>
        <end position="210"/>
    </location>
</feature>
<evidence type="ECO:0000256" key="1">
    <source>
        <dbReference type="SAM" id="SignalP"/>
    </source>
</evidence>
<accession>A0A1Y4IT65</accession>
<organism evidence="3 4">
    <name type="scientific">Parabacteroides distasonis</name>
    <dbReference type="NCBI Taxonomy" id="823"/>
    <lineage>
        <taxon>Bacteria</taxon>
        <taxon>Pseudomonadati</taxon>
        <taxon>Bacteroidota</taxon>
        <taxon>Bacteroidia</taxon>
        <taxon>Bacteroidales</taxon>
        <taxon>Tannerellaceae</taxon>
        <taxon>Parabacteroides</taxon>
    </lineage>
</organism>
<feature type="signal peptide" evidence="1">
    <location>
        <begin position="1"/>
        <end position="22"/>
    </location>
</feature>
<protein>
    <recommendedName>
        <fullName evidence="2">Outer membrane protein beta-barrel domain-containing protein</fullName>
    </recommendedName>
</protein>
<evidence type="ECO:0000313" key="3">
    <source>
        <dbReference type="EMBL" id="OUP22140.1"/>
    </source>
</evidence>
<name>A0A1Y4IT65_PARDI</name>
<gene>
    <name evidence="3" type="ORF">B5F32_02390</name>
</gene>